<sequence>MDNNNSKNITVTYGDEEIREADTQLVTLPHPLRLLEHSAKMERDFDLPFVSVCVCMKNAALFIDETLLSVVQQSYRGPIELSIYDDLSTDTSVDIIQSWSDVFARYQVLLLVTSPIKPPIIYHHNITYYMNHCQGLLNQQQQLVVDESLKINSKGVGYSRNRAIQSSHGDYLCILDADDIMLRERIELQLQRCIELEKQGIQHTIVGSQFMRIPTGSSSRYTDWCNRLSEEDLLLHQYRECTLIQPTWFMNRKVYELNGPFAEPTRETLDRLYKIQIQEPGGGQSPPLPEPGEKKQPIPEDLLFFHKHLDNKGKITKVDKPLLIYRYHPDNLSKQIHRLVLLKVRLEHLERRVLNNWSSFSIWGVGRDGKKFFTMLSKENKDKVVSFCDVDVKKIGTTHHCSLTGHNVPIIHWSQVKPPIILCVSIDRTNSEFENNLKSLNLVDGVDYWQFN</sequence>
<protein>
    <recommendedName>
        <fullName evidence="1">Glycosyltransferase 2-like domain-containing protein</fullName>
    </recommendedName>
</protein>
<accession>F4PNJ0</accession>
<dbReference type="EMBL" id="GL883008">
    <property type="protein sequence ID" value="EGG23043.1"/>
    <property type="molecule type" value="Genomic_DNA"/>
</dbReference>
<dbReference type="KEGG" id="dfa:DFA_05173"/>
<keyword evidence="3" id="KW-1185">Reference proteome</keyword>
<dbReference type="GO" id="GO:0016758">
    <property type="term" value="F:hexosyltransferase activity"/>
    <property type="evidence" value="ECO:0007669"/>
    <property type="project" value="UniProtKB-ARBA"/>
</dbReference>
<dbReference type="Gene3D" id="3.90.550.10">
    <property type="entry name" value="Spore Coat Polysaccharide Biosynthesis Protein SpsA, Chain A"/>
    <property type="match status" value="2"/>
</dbReference>
<dbReference type="RefSeq" id="XP_004360894.1">
    <property type="nucleotide sequence ID" value="XM_004360837.1"/>
</dbReference>
<dbReference type="GeneID" id="14875100"/>
<dbReference type="STRING" id="1054147.F4PNJ0"/>
<dbReference type="InterPro" id="IPR001173">
    <property type="entry name" value="Glyco_trans_2-like"/>
</dbReference>
<dbReference type="AlphaFoldDB" id="F4PNJ0"/>
<dbReference type="InterPro" id="IPR029044">
    <property type="entry name" value="Nucleotide-diphossugar_trans"/>
</dbReference>
<gene>
    <name evidence="2" type="ORF">DFA_05173</name>
</gene>
<reference evidence="3" key="1">
    <citation type="journal article" date="2011" name="Genome Res.">
        <title>Phylogeny-wide analysis of social amoeba genomes highlights ancient origins for complex intercellular communication.</title>
        <authorList>
            <person name="Heidel A.J."/>
            <person name="Lawal H.M."/>
            <person name="Felder M."/>
            <person name="Schilde C."/>
            <person name="Helps N.R."/>
            <person name="Tunggal B."/>
            <person name="Rivero F."/>
            <person name="John U."/>
            <person name="Schleicher M."/>
            <person name="Eichinger L."/>
            <person name="Platzer M."/>
            <person name="Noegel A.A."/>
            <person name="Schaap P."/>
            <person name="Gloeckner G."/>
        </authorList>
    </citation>
    <scope>NUCLEOTIDE SEQUENCE [LARGE SCALE GENOMIC DNA]</scope>
    <source>
        <strain evidence="3">SH3</strain>
    </source>
</reference>
<evidence type="ECO:0000313" key="2">
    <source>
        <dbReference type="EMBL" id="EGG23043.1"/>
    </source>
</evidence>
<dbReference type="PANTHER" id="PTHR22916">
    <property type="entry name" value="GLYCOSYLTRANSFERASE"/>
    <property type="match status" value="1"/>
</dbReference>
<dbReference type="PANTHER" id="PTHR22916:SF3">
    <property type="entry name" value="UDP-GLCNAC:BETAGAL BETA-1,3-N-ACETYLGLUCOSAMINYLTRANSFERASE-LIKE PROTEIN 1"/>
    <property type="match status" value="1"/>
</dbReference>
<dbReference type="Pfam" id="PF00535">
    <property type="entry name" value="Glycos_transf_2"/>
    <property type="match status" value="2"/>
</dbReference>
<organism evidence="2 3">
    <name type="scientific">Cavenderia fasciculata</name>
    <name type="common">Slime mold</name>
    <name type="synonym">Dictyostelium fasciculatum</name>
    <dbReference type="NCBI Taxonomy" id="261658"/>
    <lineage>
        <taxon>Eukaryota</taxon>
        <taxon>Amoebozoa</taxon>
        <taxon>Evosea</taxon>
        <taxon>Eumycetozoa</taxon>
        <taxon>Dictyostelia</taxon>
        <taxon>Acytosteliales</taxon>
        <taxon>Cavenderiaceae</taxon>
        <taxon>Cavenderia</taxon>
    </lineage>
</organism>
<proteinExistence type="predicted"/>
<evidence type="ECO:0000313" key="3">
    <source>
        <dbReference type="Proteomes" id="UP000007797"/>
    </source>
</evidence>
<feature type="domain" description="Glycosyltransferase 2-like" evidence="1">
    <location>
        <begin position="51"/>
        <end position="101"/>
    </location>
</feature>
<name>F4PNJ0_CACFS</name>
<dbReference type="SUPFAM" id="SSF53448">
    <property type="entry name" value="Nucleotide-diphospho-sugar transferases"/>
    <property type="match status" value="1"/>
</dbReference>
<dbReference type="OMA" id="GWPEDYD"/>
<feature type="domain" description="Glycosyltransferase 2-like" evidence="1">
    <location>
        <begin position="150"/>
        <end position="255"/>
    </location>
</feature>
<evidence type="ECO:0000259" key="1">
    <source>
        <dbReference type="Pfam" id="PF00535"/>
    </source>
</evidence>
<dbReference type="Proteomes" id="UP000007797">
    <property type="component" value="Unassembled WGS sequence"/>
</dbReference>
<dbReference type="OrthoDB" id="206708at2759"/>